<evidence type="ECO:0000313" key="1">
    <source>
        <dbReference type="EMBL" id="KKL68963.1"/>
    </source>
</evidence>
<comment type="caution">
    <text evidence="1">The sequence shown here is derived from an EMBL/GenBank/DDBJ whole genome shotgun (WGS) entry which is preliminary data.</text>
</comment>
<proteinExistence type="predicted"/>
<protein>
    <submittedName>
        <fullName evidence="1">Uncharacterized protein</fullName>
    </submittedName>
</protein>
<accession>A0A0F9E4P1</accession>
<dbReference type="AlphaFoldDB" id="A0A0F9E4P1"/>
<gene>
    <name evidence="1" type="ORF">LCGC14_2119700</name>
</gene>
<dbReference type="EMBL" id="LAZR01026371">
    <property type="protein sequence ID" value="KKL68963.1"/>
    <property type="molecule type" value="Genomic_DNA"/>
</dbReference>
<feature type="non-terminal residue" evidence="1">
    <location>
        <position position="58"/>
    </location>
</feature>
<organism evidence="1">
    <name type="scientific">marine sediment metagenome</name>
    <dbReference type="NCBI Taxonomy" id="412755"/>
    <lineage>
        <taxon>unclassified sequences</taxon>
        <taxon>metagenomes</taxon>
        <taxon>ecological metagenomes</taxon>
    </lineage>
</organism>
<name>A0A0F9E4P1_9ZZZZ</name>
<sequence length="58" mass="6524">MGTEFNPLDPLGVLGAAKRYIDRLRKRRTQAIAQIEIAQILGVESKGIDPLTEMPMYH</sequence>
<reference evidence="1" key="1">
    <citation type="journal article" date="2015" name="Nature">
        <title>Complex archaea that bridge the gap between prokaryotes and eukaryotes.</title>
        <authorList>
            <person name="Spang A."/>
            <person name="Saw J.H."/>
            <person name="Jorgensen S.L."/>
            <person name="Zaremba-Niedzwiedzka K."/>
            <person name="Martijn J."/>
            <person name="Lind A.E."/>
            <person name="van Eijk R."/>
            <person name="Schleper C."/>
            <person name="Guy L."/>
            <person name="Ettema T.J."/>
        </authorList>
    </citation>
    <scope>NUCLEOTIDE SEQUENCE</scope>
</reference>